<dbReference type="GO" id="GO:0006508">
    <property type="term" value="P:proteolysis"/>
    <property type="evidence" value="ECO:0007669"/>
    <property type="project" value="InterPro"/>
</dbReference>
<gene>
    <name evidence="2" type="ORF">RFI_12965</name>
</gene>
<dbReference type="InterPro" id="IPR001563">
    <property type="entry name" value="Peptidase_S10"/>
</dbReference>
<protein>
    <recommendedName>
        <fullName evidence="4">Serine carboxypeptidase</fullName>
    </recommendedName>
</protein>
<comment type="caution">
    <text evidence="2">The sequence shown here is derived from an EMBL/GenBank/DDBJ whole genome shotgun (WGS) entry which is preliminary data.</text>
</comment>
<sequence length="217" mass="24955">MNRPDVLAAIHANTHYTRPWPSHPPGWQYGSELADINLIYPEFFSKAPQWKITIVSGDADAAGIYKNTNALLKRVVVYFMLFVLPFMGTQRWIECLGRPVVVDWTNWWMDQDVAGSYKIYDGITFQTVKGCGHTIPTYCPEQGFLFFEQYINGTYSSQTERKYCALIKKKNESSAKLILMSRSKQESLTIAEVPTHFLFFALLFELPKNSCYIILLI</sequence>
<keyword evidence="3" id="KW-1185">Reference proteome</keyword>
<dbReference type="SUPFAM" id="SSF53474">
    <property type="entry name" value="alpha/beta-Hydrolases"/>
    <property type="match status" value="1"/>
</dbReference>
<dbReference type="OrthoDB" id="735686at2759"/>
<evidence type="ECO:0008006" key="4">
    <source>
        <dbReference type="Google" id="ProtNLM"/>
    </source>
</evidence>
<dbReference type="Gene3D" id="3.40.50.12670">
    <property type="match status" value="1"/>
</dbReference>
<evidence type="ECO:0000313" key="2">
    <source>
        <dbReference type="EMBL" id="ETO24192.1"/>
    </source>
</evidence>
<dbReference type="Proteomes" id="UP000023152">
    <property type="component" value="Unassembled WGS sequence"/>
</dbReference>
<dbReference type="AlphaFoldDB" id="X6NFS4"/>
<dbReference type="InterPro" id="IPR029058">
    <property type="entry name" value="AB_hydrolase_fold"/>
</dbReference>
<proteinExistence type="inferred from homology"/>
<evidence type="ECO:0000313" key="3">
    <source>
        <dbReference type="Proteomes" id="UP000023152"/>
    </source>
</evidence>
<name>X6NFS4_RETFI</name>
<dbReference type="EMBL" id="ASPP01009376">
    <property type="protein sequence ID" value="ETO24192.1"/>
    <property type="molecule type" value="Genomic_DNA"/>
</dbReference>
<reference evidence="2 3" key="1">
    <citation type="journal article" date="2013" name="Curr. Biol.">
        <title>The Genome of the Foraminiferan Reticulomyxa filosa.</title>
        <authorList>
            <person name="Glockner G."/>
            <person name="Hulsmann N."/>
            <person name="Schleicher M."/>
            <person name="Noegel A.A."/>
            <person name="Eichinger L."/>
            <person name="Gallinger C."/>
            <person name="Pawlowski J."/>
            <person name="Sierra R."/>
            <person name="Euteneuer U."/>
            <person name="Pillet L."/>
            <person name="Moustafa A."/>
            <person name="Platzer M."/>
            <person name="Groth M."/>
            <person name="Szafranski K."/>
            <person name="Schliwa M."/>
        </authorList>
    </citation>
    <scope>NUCLEOTIDE SEQUENCE [LARGE SCALE GENOMIC DNA]</scope>
</reference>
<organism evidence="2 3">
    <name type="scientific">Reticulomyxa filosa</name>
    <dbReference type="NCBI Taxonomy" id="46433"/>
    <lineage>
        <taxon>Eukaryota</taxon>
        <taxon>Sar</taxon>
        <taxon>Rhizaria</taxon>
        <taxon>Retaria</taxon>
        <taxon>Foraminifera</taxon>
        <taxon>Monothalamids</taxon>
        <taxon>Reticulomyxidae</taxon>
        <taxon>Reticulomyxa</taxon>
    </lineage>
</organism>
<accession>X6NFS4</accession>
<comment type="similarity">
    <text evidence="1">Belongs to the peptidase S10 family.</text>
</comment>
<evidence type="ECO:0000256" key="1">
    <source>
        <dbReference type="ARBA" id="ARBA00009431"/>
    </source>
</evidence>
<dbReference type="Pfam" id="PF00450">
    <property type="entry name" value="Peptidase_S10"/>
    <property type="match status" value="1"/>
</dbReference>
<dbReference type="GO" id="GO:0004185">
    <property type="term" value="F:serine-type carboxypeptidase activity"/>
    <property type="evidence" value="ECO:0007669"/>
    <property type="project" value="InterPro"/>
</dbReference>